<proteinExistence type="predicted"/>
<reference evidence="1" key="1">
    <citation type="submission" date="2018-02" db="EMBL/GenBank/DDBJ databases">
        <title>Rhizophora mucronata_Transcriptome.</title>
        <authorList>
            <person name="Meera S.P."/>
            <person name="Sreeshan A."/>
            <person name="Augustine A."/>
        </authorList>
    </citation>
    <scope>NUCLEOTIDE SEQUENCE</scope>
    <source>
        <tissue evidence="1">Leaf</tissue>
    </source>
</reference>
<name>A0A2P2QNZ7_RHIMU</name>
<protein>
    <submittedName>
        <fullName evidence="1">Uncharacterized protein</fullName>
    </submittedName>
</protein>
<dbReference type="EMBL" id="GGEC01088256">
    <property type="protein sequence ID" value="MBX68740.1"/>
    <property type="molecule type" value="Transcribed_RNA"/>
</dbReference>
<sequence>MNYKDCLGFLFASGWESRTHGLHIFANLPAKYM</sequence>
<organism evidence="1">
    <name type="scientific">Rhizophora mucronata</name>
    <name type="common">Asiatic mangrove</name>
    <dbReference type="NCBI Taxonomy" id="61149"/>
    <lineage>
        <taxon>Eukaryota</taxon>
        <taxon>Viridiplantae</taxon>
        <taxon>Streptophyta</taxon>
        <taxon>Embryophyta</taxon>
        <taxon>Tracheophyta</taxon>
        <taxon>Spermatophyta</taxon>
        <taxon>Magnoliopsida</taxon>
        <taxon>eudicotyledons</taxon>
        <taxon>Gunneridae</taxon>
        <taxon>Pentapetalae</taxon>
        <taxon>rosids</taxon>
        <taxon>fabids</taxon>
        <taxon>Malpighiales</taxon>
        <taxon>Rhizophoraceae</taxon>
        <taxon>Rhizophora</taxon>
    </lineage>
</organism>
<evidence type="ECO:0000313" key="1">
    <source>
        <dbReference type="EMBL" id="MBX68740.1"/>
    </source>
</evidence>
<accession>A0A2P2QNZ7</accession>
<dbReference type="AlphaFoldDB" id="A0A2P2QNZ7"/>